<protein>
    <submittedName>
        <fullName evidence="8">Facilitated trehalose transporter Tret1-like</fullName>
    </submittedName>
</protein>
<keyword evidence="7" id="KW-1185">Reference proteome</keyword>
<accession>A0ABM3G4N1</accession>
<evidence type="ECO:0000259" key="6">
    <source>
        <dbReference type="PROSITE" id="PS50850"/>
    </source>
</evidence>
<dbReference type="Gene3D" id="1.20.1250.20">
    <property type="entry name" value="MFS general substrate transporter like domains"/>
    <property type="match status" value="2"/>
</dbReference>
<dbReference type="InterPro" id="IPR050549">
    <property type="entry name" value="MFS_Trehalose_Transporter"/>
</dbReference>
<evidence type="ECO:0000256" key="4">
    <source>
        <dbReference type="ARBA" id="ARBA00023136"/>
    </source>
</evidence>
<dbReference type="InterPro" id="IPR020846">
    <property type="entry name" value="MFS_dom"/>
</dbReference>
<reference evidence="8" key="1">
    <citation type="submission" date="2025-08" db="UniProtKB">
        <authorList>
            <consortium name="RefSeq"/>
        </authorList>
    </citation>
    <scope>IDENTIFICATION</scope>
    <source>
        <tissue evidence="8">Thorax and Abdomen</tissue>
    </source>
</reference>
<evidence type="ECO:0000256" key="5">
    <source>
        <dbReference type="SAM" id="Phobius"/>
    </source>
</evidence>
<feature type="transmembrane region" description="Helical" evidence="5">
    <location>
        <begin position="251"/>
        <end position="273"/>
    </location>
</feature>
<keyword evidence="3 5" id="KW-1133">Transmembrane helix</keyword>
<dbReference type="GeneID" id="107219360"/>
<dbReference type="PANTHER" id="PTHR48021:SF46">
    <property type="entry name" value="MAJOR FACILITATOR SUPERFAMILY (MFS) PROFILE DOMAIN-CONTAINING PROTEIN"/>
    <property type="match status" value="1"/>
</dbReference>
<keyword evidence="4 5" id="KW-0472">Membrane</keyword>
<name>A0ABM3G4N1_NEOLC</name>
<feature type="domain" description="Major facilitator superfamily (MFS) profile" evidence="6">
    <location>
        <begin position="1"/>
        <end position="354"/>
    </location>
</feature>
<proteinExistence type="predicted"/>
<sequence>MGGGWLSPYLAQLTAEDSPLPITLGDTSWVASLVNLGRLVGALLGAISADYFGSKKTLVFNGFPLAIGWILSIVADSVVWLYVSRFVTGIGIGMTFSSYLLYLGEVSNPEIRGALVVFATNGVSIRTLIGNILGTYVSLAVFGYISLVPTVASALLFLWMPESPYHLIRKDKIEEAGKSIARYHPGANVKAEVKSLKDFIKTTQSNTFVDKLREFNTPVNRKAGIIIFLLHTGILAGCLAIYMADKCGRKLLWIVSSAGVAVSMIALGVHFSLFYNGVNPAGLQWLLIVCMLIYEVFVFLGLCPMPSTVLSELFGPNIKSLAACLGSMSAGLFSFLSTKTYQSLVDLTNEAWIF</sequence>
<keyword evidence="2 5" id="KW-0812">Transmembrane</keyword>
<dbReference type="Proteomes" id="UP000829291">
    <property type="component" value="Chromosome 1"/>
</dbReference>
<dbReference type="InterPro" id="IPR005828">
    <property type="entry name" value="MFS_sugar_transport-like"/>
</dbReference>
<evidence type="ECO:0000256" key="1">
    <source>
        <dbReference type="ARBA" id="ARBA00004141"/>
    </source>
</evidence>
<evidence type="ECO:0000256" key="2">
    <source>
        <dbReference type="ARBA" id="ARBA00022692"/>
    </source>
</evidence>
<evidence type="ECO:0000313" key="7">
    <source>
        <dbReference type="Proteomes" id="UP000829291"/>
    </source>
</evidence>
<dbReference type="SUPFAM" id="SSF103473">
    <property type="entry name" value="MFS general substrate transporter"/>
    <property type="match status" value="1"/>
</dbReference>
<dbReference type="RefSeq" id="XP_046595227.1">
    <property type="nucleotide sequence ID" value="XM_046739271.1"/>
</dbReference>
<feature type="transmembrane region" description="Helical" evidence="5">
    <location>
        <begin position="223"/>
        <end position="244"/>
    </location>
</feature>
<feature type="transmembrane region" description="Helical" evidence="5">
    <location>
        <begin position="81"/>
        <end position="102"/>
    </location>
</feature>
<organism evidence="7 8">
    <name type="scientific">Neodiprion lecontei</name>
    <name type="common">Redheaded pine sawfly</name>
    <dbReference type="NCBI Taxonomy" id="441921"/>
    <lineage>
        <taxon>Eukaryota</taxon>
        <taxon>Metazoa</taxon>
        <taxon>Ecdysozoa</taxon>
        <taxon>Arthropoda</taxon>
        <taxon>Hexapoda</taxon>
        <taxon>Insecta</taxon>
        <taxon>Pterygota</taxon>
        <taxon>Neoptera</taxon>
        <taxon>Endopterygota</taxon>
        <taxon>Hymenoptera</taxon>
        <taxon>Tenthredinoidea</taxon>
        <taxon>Diprionidae</taxon>
        <taxon>Diprioninae</taxon>
        <taxon>Neodiprion</taxon>
    </lineage>
</organism>
<dbReference type="InterPro" id="IPR036259">
    <property type="entry name" value="MFS_trans_sf"/>
</dbReference>
<dbReference type="InterPro" id="IPR005829">
    <property type="entry name" value="Sugar_transporter_CS"/>
</dbReference>
<comment type="subcellular location">
    <subcellularLocation>
        <location evidence="1">Membrane</location>
        <topology evidence="1">Multi-pass membrane protein</topology>
    </subcellularLocation>
</comment>
<evidence type="ECO:0000256" key="3">
    <source>
        <dbReference type="ARBA" id="ARBA00022989"/>
    </source>
</evidence>
<feature type="transmembrane region" description="Helical" evidence="5">
    <location>
        <begin position="58"/>
        <end position="75"/>
    </location>
</feature>
<gene>
    <name evidence="8" type="primary">LOC107219360</name>
</gene>
<dbReference type="Pfam" id="PF00083">
    <property type="entry name" value="Sugar_tr"/>
    <property type="match status" value="1"/>
</dbReference>
<feature type="transmembrane region" description="Helical" evidence="5">
    <location>
        <begin position="136"/>
        <end position="160"/>
    </location>
</feature>
<dbReference type="PANTHER" id="PTHR48021">
    <property type="match status" value="1"/>
</dbReference>
<feature type="transmembrane region" description="Helical" evidence="5">
    <location>
        <begin position="285"/>
        <end position="305"/>
    </location>
</feature>
<dbReference type="PROSITE" id="PS00217">
    <property type="entry name" value="SUGAR_TRANSPORT_2"/>
    <property type="match status" value="1"/>
</dbReference>
<evidence type="ECO:0000313" key="8">
    <source>
        <dbReference type="RefSeq" id="XP_046595227.1"/>
    </source>
</evidence>
<dbReference type="PROSITE" id="PS50850">
    <property type="entry name" value="MFS"/>
    <property type="match status" value="1"/>
</dbReference>